<dbReference type="GO" id="GO:0019563">
    <property type="term" value="P:glycerol catabolic process"/>
    <property type="evidence" value="ECO:0007669"/>
    <property type="project" value="InterPro"/>
</dbReference>
<dbReference type="InterPro" id="IPR039643">
    <property type="entry name" value="DhaM"/>
</dbReference>
<comment type="catalytic activity">
    <reaction evidence="1">
        <text>dihydroxyacetone + phosphoenolpyruvate = dihydroxyacetone phosphate + pyruvate</text>
        <dbReference type="Rhea" id="RHEA:18381"/>
        <dbReference type="ChEBI" id="CHEBI:15361"/>
        <dbReference type="ChEBI" id="CHEBI:16016"/>
        <dbReference type="ChEBI" id="CHEBI:57642"/>
        <dbReference type="ChEBI" id="CHEBI:58702"/>
        <dbReference type="EC" id="2.7.1.121"/>
    </reaction>
</comment>
<dbReference type="GO" id="GO:0009401">
    <property type="term" value="P:phosphoenolpyruvate-dependent sugar phosphotransferase system"/>
    <property type="evidence" value="ECO:0007669"/>
    <property type="project" value="InterPro"/>
</dbReference>
<dbReference type="EMBL" id="JABBCP010000001">
    <property type="protein sequence ID" value="NMF55097.1"/>
    <property type="molecule type" value="Genomic_DNA"/>
</dbReference>
<evidence type="ECO:0000256" key="4">
    <source>
        <dbReference type="ARBA" id="ARBA00022679"/>
    </source>
</evidence>
<dbReference type="InterPro" id="IPR036662">
    <property type="entry name" value="PTS_EIIA_man-typ_sf"/>
</dbReference>
<comment type="subunit">
    <text evidence="5">Homodimer. The dihydroxyacetone kinase complex is composed of a homodimer of DhaM, a homodimer of DhaK and the subunit DhaL.</text>
</comment>
<comment type="caution">
    <text evidence="7">The sequence shown here is derived from an EMBL/GenBank/DDBJ whole genome shotgun (WGS) entry which is preliminary data.</text>
</comment>
<dbReference type="PANTHER" id="PTHR38594:SF1">
    <property type="entry name" value="PEP-DEPENDENT DIHYDROXYACETONE KINASE, PHOSPHORYL DONOR SUBUNIT DHAM"/>
    <property type="match status" value="1"/>
</dbReference>
<reference evidence="7 8" key="1">
    <citation type="submission" date="2020-04" db="EMBL/GenBank/DDBJ databases">
        <title>Collinsella sp. KGMB02528 nov., an anaerobic actinobacterium isolated from human feces.</title>
        <authorList>
            <person name="Han K.-I."/>
            <person name="Eom M.K."/>
            <person name="Kim J.-S."/>
            <person name="Lee K.C."/>
            <person name="Suh M.K."/>
            <person name="Park S.-H."/>
            <person name="Lee J.H."/>
            <person name="Kang S.W."/>
            <person name="Park J.-E."/>
            <person name="Oh B.S."/>
            <person name="Yu S.Y."/>
            <person name="Choi S.-H."/>
            <person name="Lee D.H."/>
            <person name="Yoon H."/>
            <person name="Kim B.-Y."/>
            <person name="Lee J.H."/>
            <person name="Lee J.-S."/>
        </authorList>
    </citation>
    <scope>NUCLEOTIDE SEQUENCE [LARGE SCALE GENOMIC DNA]</scope>
    <source>
        <strain evidence="7 8">KGMB02528</strain>
    </source>
</reference>
<dbReference type="Pfam" id="PF03610">
    <property type="entry name" value="EIIA-man"/>
    <property type="match status" value="1"/>
</dbReference>
<dbReference type="PROSITE" id="PS51096">
    <property type="entry name" value="PTS_EIIA_TYPE_4"/>
    <property type="match status" value="1"/>
</dbReference>
<dbReference type="GO" id="GO:0047324">
    <property type="term" value="F:phosphoenolpyruvate-glycerone phosphotransferase activity"/>
    <property type="evidence" value="ECO:0007669"/>
    <property type="project" value="UniProtKB-EC"/>
</dbReference>
<dbReference type="Proteomes" id="UP000546970">
    <property type="component" value="Unassembled WGS sequence"/>
</dbReference>
<dbReference type="Gene3D" id="3.40.50.510">
    <property type="entry name" value="Phosphotransferase system, mannose-type IIA component"/>
    <property type="match status" value="1"/>
</dbReference>
<keyword evidence="7" id="KW-0418">Kinase</keyword>
<evidence type="ECO:0000256" key="3">
    <source>
        <dbReference type="ARBA" id="ARBA00012095"/>
    </source>
</evidence>
<dbReference type="PANTHER" id="PTHR38594">
    <property type="entry name" value="PEP-DEPENDENT DIHYDROXYACETONE KINASE, PHOSPHORYL DONOR SUBUNIT DHAM"/>
    <property type="match status" value="1"/>
</dbReference>
<dbReference type="AlphaFoldDB" id="A0A7X9YH57"/>
<feature type="domain" description="PTS EIIA type-4" evidence="6">
    <location>
        <begin position="1"/>
        <end position="126"/>
    </location>
</feature>
<evidence type="ECO:0000259" key="6">
    <source>
        <dbReference type="PROSITE" id="PS51096"/>
    </source>
</evidence>
<comment type="function">
    <text evidence="2">Component of the dihydroxyacetone kinase complex, which is responsible for the phosphoenolpyruvate (PEP)-dependent phosphorylation of dihydroxyacetone. DhaM serves as the phosphoryl donor. Is phosphorylated by phosphoenolpyruvate in an EI- and HPr-dependent reaction, and a phosphorelay system on histidine residues finally leads to phosphoryl transfer to DhaL and dihydroxyacetone.</text>
</comment>
<keyword evidence="8" id="KW-1185">Reference proteome</keyword>
<evidence type="ECO:0000313" key="8">
    <source>
        <dbReference type="Proteomes" id="UP000546970"/>
    </source>
</evidence>
<dbReference type="InterPro" id="IPR012844">
    <property type="entry name" value="DhaM_N"/>
</dbReference>
<dbReference type="EC" id="2.7.1.121" evidence="3"/>
<evidence type="ECO:0000313" key="7">
    <source>
        <dbReference type="EMBL" id="NMF55097.1"/>
    </source>
</evidence>
<protein>
    <recommendedName>
        <fullName evidence="3">phosphoenolpyruvate--glycerone phosphotransferase</fullName>
        <ecNumber evidence="3">2.7.1.121</ecNumber>
    </recommendedName>
</protein>
<organism evidence="7 8">
    <name type="scientific">Collinsella acetigenes</name>
    <dbReference type="NCBI Taxonomy" id="2713419"/>
    <lineage>
        <taxon>Bacteria</taxon>
        <taxon>Bacillati</taxon>
        <taxon>Actinomycetota</taxon>
        <taxon>Coriobacteriia</taxon>
        <taxon>Coriobacteriales</taxon>
        <taxon>Coriobacteriaceae</taxon>
        <taxon>Collinsella</taxon>
    </lineage>
</organism>
<name>A0A7X9YH57_9ACTN</name>
<evidence type="ECO:0000256" key="1">
    <source>
        <dbReference type="ARBA" id="ARBA00001113"/>
    </source>
</evidence>
<sequence>MVGTVLVSHSRALAEAMVDYAHMMAPQAVVVAAGGLEDGTFGSSYEKIEAAIEQAQQGDGVVVLMDMGSAVMTVKMVLEDMEDDTVAMADCPFVEGAVEGTVLAQSGAALAEIVQALSNVGAVHKL</sequence>
<dbReference type="SUPFAM" id="SSF53062">
    <property type="entry name" value="PTS system fructose IIA component-like"/>
    <property type="match status" value="1"/>
</dbReference>
<dbReference type="InterPro" id="IPR004701">
    <property type="entry name" value="PTS_EIIA_man-typ"/>
</dbReference>
<proteinExistence type="predicted"/>
<accession>A0A7X9YH57</accession>
<dbReference type="NCBIfam" id="TIGR02364">
    <property type="entry name" value="dha_pts"/>
    <property type="match status" value="1"/>
</dbReference>
<dbReference type="GO" id="GO:0016020">
    <property type="term" value="C:membrane"/>
    <property type="evidence" value="ECO:0007669"/>
    <property type="project" value="InterPro"/>
</dbReference>
<dbReference type="RefSeq" id="WP_169276822.1">
    <property type="nucleotide sequence ID" value="NZ_JABBCP010000001.1"/>
</dbReference>
<evidence type="ECO:0000256" key="2">
    <source>
        <dbReference type="ARBA" id="ARBA00002788"/>
    </source>
</evidence>
<keyword evidence="4" id="KW-0808">Transferase</keyword>
<evidence type="ECO:0000256" key="5">
    <source>
        <dbReference type="ARBA" id="ARBA00046577"/>
    </source>
</evidence>
<gene>
    <name evidence="7" type="ORF">HF320_01940</name>
</gene>